<dbReference type="EMBL" id="LR134384">
    <property type="protein sequence ID" value="VEH14386.1"/>
    <property type="molecule type" value="Genomic_DNA"/>
</dbReference>
<gene>
    <name evidence="2" type="ORF">NCTC13071_00357</name>
</gene>
<evidence type="ECO:0000313" key="2">
    <source>
        <dbReference type="EMBL" id="VEH14386.1"/>
    </source>
</evidence>
<dbReference type="Proteomes" id="UP000274578">
    <property type="component" value="Chromosome 1"/>
</dbReference>
<keyword evidence="1" id="KW-0472">Membrane</keyword>
<dbReference type="Gene3D" id="3.10.450.50">
    <property type="match status" value="1"/>
</dbReference>
<organism evidence="2 3">
    <name type="scientific">Segatella oris</name>
    <dbReference type="NCBI Taxonomy" id="28135"/>
    <lineage>
        <taxon>Bacteria</taxon>
        <taxon>Pseudomonadati</taxon>
        <taxon>Bacteroidota</taxon>
        <taxon>Bacteroidia</taxon>
        <taxon>Bacteroidales</taxon>
        <taxon>Prevotellaceae</taxon>
        <taxon>Segatella</taxon>
    </lineage>
</organism>
<name>A0A3S4T9I4_9BACT</name>
<sequence length="164" mass="18811">MEHAWLSYQCVYPSEINSFLLPSACREGGFFIGSMKKVLFFLCFSCLLFGCKKQEKDAAEIVGKTAKIYYDYLLHDDYAAFVDGSFRPDSIPSSYREQLIDNAKMFIAQQNKEHQGIKEITVRSATIDTLHHTGNAFLMFSYGDKTKEQVIVPMVERGGVWYMR</sequence>
<protein>
    <submittedName>
        <fullName evidence="2">Lumazine-binding domain</fullName>
    </submittedName>
</protein>
<dbReference type="AlphaFoldDB" id="A0A3S4T9I4"/>
<accession>A0A3S4T9I4</accession>
<keyword evidence="1" id="KW-0812">Transmembrane</keyword>
<keyword evidence="1" id="KW-1133">Transmembrane helix</keyword>
<evidence type="ECO:0000313" key="3">
    <source>
        <dbReference type="Proteomes" id="UP000274578"/>
    </source>
</evidence>
<evidence type="ECO:0000256" key="1">
    <source>
        <dbReference type="SAM" id="Phobius"/>
    </source>
</evidence>
<proteinExistence type="predicted"/>
<dbReference type="KEGG" id="poc:NCTC13071_00357"/>
<feature type="transmembrane region" description="Helical" evidence="1">
    <location>
        <begin position="30"/>
        <end position="51"/>
    </location>
</feature>
<reference evidence="2 3" key="1">
    <citation type="submission" date="2018-12" db="EMBL/GenBank/DDBJ databases">
        <authorList>
            <consortium name="Pathogen Informatics"/>
        </authorList>
    </citation>
    <scope>NUCLEOTIDE SEQUENCE [LARGE SCALE GENOMIC DNA]</scope>
    <source>
        <strain evidence="2 3">NCTC13071</strain>
    </source>
</reference>